<evidence type="ECO:0000256" key="1">
    <source>
        <dbReference type="ARBA" id="ARBA00001946"/>
    </source>
</evidence>
<dbReference type="GO" id="GO:0016052">
    <property type="term" value="P:carbohydrate catabolic process"/>
    <property type="evidence" value="ECO:0007669"/>
    <property type="project" value="TreeGrafter"/>
</dbReference>
<dbReference type="PANTHER" id="PTHR13794:SF58">
    <property type="entry name" value="MITOCHONDRIAL ENOLASE SUPERFAMILY MEMBER 1"/>
    <property type="match status" value="1"/>
</dbReference>
<keyword evidence="3" id="KW-0460">Magnesium</keyword>
<sequence length="377" mass="40883">MKVTEVAFIALNAPLPEGAAYGMSKSLATARQSTLVKLVLEDGTEGYGEAWGIPAVNLAYLPFLQGYVVGATVFDIEHVFSRILARHYHFGVQGPFMACLSGIDIAAKDATGKLLGLPVHRLIGGKRWDRVSVYASGGYITEDPDRDFEPQIARMAKDGHRAIKIKIGLSPASDAARVALARRIMGDDADIMVDINSNYTVDLARESISRIAQHRIGWVEEPLAPQDISGYEQLQRWSPIPIATGEALYTAHDFKLLVDRRGVDVMQPDLSLCGGFWQGRAIASMAVLNHVRISPHVWGTGIGLAAGVHYVAAMPSNPHADNIPKPPLVEYDVGVNPLRESLLRAPLRPVDGMIAVPDAPGLGIEIDWDAVGRYAVR</sequence>
<keyword evidence="2" id="KW-0479">Metal-binding</keyword>
<organism evidence="5 6">
    <name type="scientific">Limobrevibacterium gyesilva</name>
    <dbReference type="NCBI Taxonomy" id="2991712"/>
    <lineage>
        <taxon>Bacteria</taxon>
        <taxon>Pseudomonadati</taxon>
        <taxon>Pseudomonadota</taxon>
        <taxon>Alphaproteobacteria</taxon>
        <taxon>Acetobacterales</taxon>
        <taxon>Acetobacteraceae</taxon>
        <taxon>Limobrevibacterium</taxon>
    </lineage>
</organism>
<evidence type="ECO:0000256" key="2">
    <source>
        <dbReference type="ARBA" id="ARBA00022723"/>
    </source>
</evidence>
<dbReference type="GO" id="GO:0016836">
    <property type="term" value="F:hydro-lyase activity"/>
    <property type="evidence" value="ECO:0007669"/>
    <property type="project" value="TreeGrafter"/>
</dbReference>
<dbReference type="InterPro" id="IPR018110">
    <property type="entry name" value="Mandel_Rmase/mucon_lact_enz_CS"/>
</dbReference>
<dbReference type="SFLD" id="SFLDS00001">
    <property type="entry name" value="Enolase"/>
    <property type="match status" value="1"/>
</dbReference>
<evidence type="ECO:0000313" key="5">
    <source>
        <dbReference type="EMBL" id="MCW3474338.1"/>
    </source>
</evidence>
<dbReference type="AlphaFoldDB" id="A0AA41YPM8"/>
<comment type="cofactor">
    <cofactor evidence="1">
        <name>Mg(2+)</name>
        <dbReference type="ChEBI" id="CHEBI:18420"/>
    </cofactor>
</comment>
<gene>
    <name evidence="5" type="ORF">OL599_07065</name>
</gene>
<dbReference type="Pfam" id="PF02746">
    <property type="entry name" value="MR_MLE_N"/>
    <property type="match status" value="1"/>
</dbReference>
<dbReference type="RefSeq" id="WP_264712965.1">
    <property type="nucleotide sequence ID" value="NZ_JAPDNT010000003.1"/>
</dbReference>
<dbReference type="Gene3D" id="3.20.20.120">
    <property type="entry name" value="Enolase-like C-terminal domain"/>
    <property type="match status" value="1"/>
</dbReference>
<name>A0AA41YPM8_9PROT</name>
<dbReference type="Pfam" id="PF13378">
    <property type="entry name" value="MR_MLE_C"/>
    <property type="match status" value="1"/>
</dbReference>
<dbReference type="SUPFAM" id="SSF54826">
    <property type="entry name" value="Enolase N-terminal domain-like"/>
    <property type="match status" value="1"/>
</dbReference>
<dbReference type="CDD" id="cd03316">
    <property type="entry name" value="MR_like"/>
    <property type="match status" value="1"/>
</dbReference>
<dbReference type="SFLD" id="SFLDG00179">
    <property type="entry name" value="mandelate_racemase"/>
    <property type="match status" value="1"/>
</dbReference>
<dbReference type="GO" id="GO:0000287">
    <property type="term" value="F:magnesium ion binding"/>
    <property type="evidence" value="ECO:0007669"/>
    <property type="project" value="TreeGrafter"/>
</dbReference>
<reference evidence="5" key="2">
    <citation type="submission" date="2022-10" db="EMBL/GenBank/DDBJ databases">
        <authorList>
            <person name="Trinh H.N."/>
        </authorList>
    </citation>
    <scope>NUCLEOTIDE SEQUENCE</scope>
    <source>
        <strain evidence="5">RN2-1</strain>
    </source>
</reference>
<reference evidence="5" key="1">
    <citation type="submission" date="2022-09" db="EMBL/GenBank/DDBJ databases">
        <title>Rhodovastum sp. nov. RN2-1 isolated from soil in Seongnam, South Korea.</title>
        <authorList>
            <person name="Le N.T."/>
        </authorList>
    </citation>
    <scope>NUCLEOTIDE SEQUENCE</scope>
    <source>
        <strain evidence="5">RN2-1</strain>
    </source>
</reference>
<dbReference type="Gene3D" id="3.30.390.10">
    <property type="entry name" value="Enolase-like, N-terminal domain"/>
    <property type="match status" value="1"/>
</dbReference>
<dbReference type="InterPro" id="IPR029065">
    <property type="entry name" value="Enolase_C-like"/>
</dbReference>
<proteinExistence type="predicted"/>
<dbReference type="SUPFAM" id="SSF51604">
    <property type="entry name" value="Enolase C-terminal domain-like"/>
    <property type="match status" value="1"/>
</dbReference>
<dbReference type="InterPro" id="IPR046945">
    <property type="entry name" value="RHMD-like"/>
</dbReference>
<dbReference type="Proteomes" id="UP001165679">
    <property type="component" value="Unassembled WGS sequence"/>
</dbReference>
<feature type="domain" description="Mandelate racemase/muconate lactonizing enzyme C-terminal" evidence="4">
    <location>
        <begin position="145"/>
        <end position="241"/>
    </location>
</feature>
<evidence type="ECO:0000313" key="6">
    <source>
        <dbReference type="Proteomes" id="UP001165679"/>
    </source>
</evidence>
<comment type="caution">
    <text evidence="5">The sequence shown here is derived from an EMBL/GenBank/DDBJ whole genome shotgun (WGS) entry which is preliminary data.</text>
</comment>
<keyword evidence="6" id="KW-1185">Reference proteome</keyword>
<dbReference type="GO" id="GO:0009063">
    <property type="term" value="P:amino acid catabolic process"/>
    <property type="evidence" value="ECO:0007669"/>
    <property type="project" value="InterPro"/>
</dbReference>
<dbReference type="InterPro" id="IPR013341">
    <property type="entry name" value="Mandelate_racemase_N_dom"/>
</dbReference>
<accession>A0AA41YPM8</accession>
<dbReference type="InterPro" id="IPR029017">
    <property type="entry name" value="Enolase-like_N"/>
</dbReference>
<dbReference type="InterPro" id="IPR013342">
    <property type="entry name" value="Mandelate_racemase_C"/>
</dbReference>
<dbReference type="PANTHER" id="PTHR13794">
    <property type="entry name" value="ENOLASE SUPERFAMILY, MANDELATE RACEMASE"/>
    <property type="match status" value="1"/>
</dbReference>
<dbReference type="PROSITE" id="PS00909">
    <property type="entry name" value="MR_MLE_2"/>
    <property type="match status" value="1"/>
</dbReference>
<evidence type="ECO:0000259" key="4">
    <source>
        <dbReference type="SMART" id="SM00922"/>
    </source>
</evidence>
<dbReference type="InterPro" id="IPR036849">
    <property type="entry name" value="Enolase-like_C_sf"/>
</dbReference>
<dbReference type="EMBL" id="JAPDNT010000003">
    <property type="protein sequence ID" value="MCW3474338.1"/>
    <property type="molecule type" value="Genomic_DNA"/>
</dbReference>
<evidence type="ECO:0000256" key="3">
    <source>
        <dbReference type="ARBA" id="ARBA00022842"/>
    </source>
</evidence>
<dbReference type="SMART" id="SM00922">
    <property type="entry name" value="MR_MLE"/>
    <property type="match status" value="1"/>
</dbReference>
<protein>
    <submittedName>
        <fullName evidence="5">Mandelate racemase/muconate lactonizing enzyme family protein</fullName>
    </submittedName>
</protein>